<protein>
    <submittedName>
        <fullName evidence="2">Peptidase</fullName>
    </submittedName>
</protein>
<sequence>MGSLHFPTPLEMWVSEKYKRMKMLKPEDICEDKIAWIYNIFYFKKPIPSNSFENGKFKSITIDSRIVPTLQREQFYHEWCHLLRHAGNQNMMPAAFRELQEYDARNFTRYAAIPFHMLDKYDLRDPFIIEHWQEDFKVTEELCAERLEKMKSKFYFKMGG</sequence>
<dbReference type="AlphaFoldDB" id="A0A163RVJ4"/>
<feature type="domain" description="IrrE N-terminal-like" evidence="1">
    <location>
        <begin position="52"/>
        <end position="147"/>
    </location>
</feature>
<reference evidence="3" key="1">
    <citation type="submission" date="2016-01" db="EMBL/GenBank/DDBJ databases">
        <title>Draft genome of Chromobacterium sp. F49.</title>
        <authorList>
            <person name="Hong K.W."/>
        </authorList>
    </citation>
    <scope>NUCLEOTIDE SEQUENCE [LARGE SCALE GENOMIC DNA]</scope>
    <source>
        <strain evidence="3">P7IIIA</strain>
    </source>
</reference>
<dbReference type="RefSeq" id="WP_066238682.1">
    <property type="nucleotide sequence ID" value="NZ_LRFC01000008.1"/>
</dbReference>
<keyword evidence="3" id="KW-1185">Reference proteome</keyword>
<comment type="caution">
    <text evidence="2">The sequence shown here is derived from an EMBL/GenBank/DDBJ whole genome shotgun (WGS) entry which is preliminary data.</text>
</comment>
<name>A0A163RVJ4_9BACL</name>
<dbReference type="OrthoDB" id="2417909at2"/>
<dbReference type="InterPro" id="IPR010359">
    <property type="entry name" value="IrrE_HExxH"/>
</dbReference>
<proteinExistence type="predicted"/>
<accession>A0A163RVJ4</accession>
<evidence type="ECO:0000313" key="3">
    <source>
        <dbReference type="Proteomes" id="UP000076567"/>
    </source>
</evidence>
<dbReference type="EMBL" id="LRFC01000008">
    <property type="protein sequence ID" value="KZE67659.1"/>
    <property type="molecule type" value="Genomic_DNA"/>
</dbReference>
<organism evidence="2 3">
    <name type="scientific">Fictibacillus phosphorivorans</name>
    <dbReference type="NCBI Taxonomy" id="1221500"/>
    <lineage>
        <taxon>Bacteria</taxon>
        <taxon>Bacillati</taxon>
        <taxon>Bacillota</taxon>
        <taxon>Bacilli</taxon>
        <taxon>Bacillales</taxon>
        <taxon>Fictibacillaceae</taxon>
        <taxon>Fictibacillus</taxon>
    </lineage>
</organism>
<dbReference type="Pfam" id="PF06114">
    <property type="entry name" value="Peptidase_M78"/>
    <property type="match status" value="1"/>
</dbReference>
<gene>
    <name evidence="2" type="ORF">AWM68_17960</name>
</gene>
<dbReference type="Proteomes" id="UP000076567">
    <property type="component" value="Unassembled WGS sequence"/>
</dbReference>
<evidence type="ECO:0000313" key="2">
    <source>
        <dbReference type="EMBL" id="KZE67659.1"/>
    </source>
</evidence>
<evidence type="ECO:0000259" key="1">
    <source>
        <dbReference type="Pfam" id="PF06114"/>
    </source>
</evidence>